<proteinExistence type="predicted"/>
<reference evidence="1 2" key="1">
    <citation type="submission" date="2019-12" db="EMBL/GenBank/DDBJ databases">
        <title>Mucilaginibacter sp. HMF7410 genome sequencing and assembly.</title>
        <authorList>
            <person name="Kang H."/>
            <person name="Cha I."/>
            <person name="Kim H."/>
            <person name="Joh K."/>
        </authorList>
    </citation>
    <scope>NUCLEOTIDE SEQUENCE [LARGE SCALE GENOMIC DNA]</scope>
    <source>
        <strain evidence="1 2">HMF7410</strain>
    </source>
</reference>
<dbReference type="RefSeq" id="WP_157565082.1">
    <property type="nucleotide sequence ID" value="NZ_WPIK01000004.1"/>
</dbReference>
<name>A0A7K1SUQ1_9SPHI</name>
<dbReference type="InterPro" id="IPR009057">
    <property type="entry name" value="Homeodomain-like_sf"/>
</dbReference>
<dbReference type="AlphaFoldDB" id="A0A7K1SUQ1"/>
<comment type="caution">
    <text evidence="1">The sequence shown here is derived from an EMBL/GenBank/DDBJ whole genome shotgun (WGS) entry which is preliminary data.</text>
</comment>
<dbReference type="PANTHER" id="PTHR34849:SF3">
    <property type="entry name" value="SSR2962 PROTEIN"/>
    <property type="match status" value="1"/>
</dbReference>
<organism evidence="1 2">
    <name type="scientific">Mucilaginibacter arboris</name>
    <dbReference type="NCBI Taxonomy" id="2682090"/>
    <lineage>
        <taxon>Bacteria</taxon>
        <taxon>Pseudomonadati</taxon>
        <taxon>Bacteroidota</taxon>
        <taxon>Sphingobacteriia</taxon>
        <taxon>Sphingobacteriales</taxon>
        <taxon>Sphingobacteriaceae</taxon>
        <taxon>Mucilaginibacter</taxon>
    </lineage>
</organism>
<dbReference type="SUPFAM" id="SSF46689">
    <property type="entry name" value="Homeodomain-like"/>
    <property type="match status" value="1"/>
</dbReference>
<accession>A0A7K1SUQ1</accession>
<dbReference type="Gene3D" id="1.10.10.10">
    <property type="entry name" value="Winged helix-like DNA-binding domain superfamily/Winged helix DNA-binding domain"/>
    <property type="match status" value="1"/>
</dbReference>
<dbReference type="PANTHER" id="PTHR34849">
    <property type="entry name" value="SSL5025 PROTEIN"/>
    <property type="match status" value="1"/>
</dbReference>
<sequence>MTEKQLLSRITINPEICHGKPTIRNRRYPVELILDLLSSGMTNQEILEDYSELQEEDILACLAFAAKLLRVKFVSAVLA</sequence>
<dbReference type="Proteomes" id="UP000462014">
    <property type="component" value="Unassembled WGS sequence"/>
</dbReference>
<protein>
    <submittedName>
        <fullName evidence="1">DUF433 domain-containing protein</fullName>
    </submittedName>
</protein>
<dbReference type="InterPro" id="IPR007367">
    <property type="entry name" value="DUF433"/>
</dbReference>
<dbReference type="EMBL" id="WPIK01000004">
    <property type="protein sequence ID" value="MVN21056.1"/>
    <property type="molecule type" value="Genomic_DNA"/>
</dbReference>
<keyword evidence="2" id="KW-1185">Reference proteome</keyword>
<evidence type="ECO:0000313" key="1">
    <source>
        <dbReference type="EMBL" id="MVN21056.1"/>
    </source>
</evidence>
<evidence type="ECO:0000313" key="2">
    <source>
        <dbReference type="Proteomes" id="UP000462014"/>
    </source>
</evidence>
<dbReference type="Pfam" id="PF04255">
    <property type="entry name" value="DUF433"/>
    <property type="match status" value="1"/>
</dbReference>
<gene>
    <name evidence="1" type="ORF">GO621_05850</name>
</gene>
<dbReference type="InterPro" id="IPR036388">
    <property type="entry name" value="WH-like_DNA-bd_sf"/>
</dbReference>